<comment type="caution">
    <text evidence="2">The sequence shown here is derived from an EMBL/GenBank/DDBJ whole genome shotgun (WGS) entry which is preliminary data.</text>
</comment>
<accession>A0ABU2FBU7</accession>
<reference evidence="2 3" key="1">
    <citation type="submission" date="2022-06" db="EMBL/GenBank/DDBJ databases">
        <title>Haloarcula sp. a new haloarchaeum isolate from saline soil.</title>
        <authorList>
            <person name="Strakova D."/>
            <person name="Galisteo C."/>
            <person name="Sanchez-Porro C."/>
            <person name="Ventosa A."/>
        </authorList>
    </citation>
    <scope>NUCLEOTIDE SEQUENCE [LARGE SCALE GENOMIC DNA]</scope>
    <source>
        <strain evidence="2 3">S1CR25-12</strain>
    </source>
</reference>
<evidence type="ECO:0000313" key="3">
    <source>
        <dbReference type="Proteomes" id="UP001259659"/>
    </source>
</evidence>
<proteinExistence type="predicted"/>
<protein>
    <submittedName>
        <fullName evidence="2">Uncharacterized protein</fullName>
    </submittedName>
</protein>
<dbReference type="Proteomes" id="UP001259659">
    <property type="component" value="Unassembled WGS sequence"/>
</dbReference>
<keyword evidence="1" id="KW-0812">Transmembrane</keyword>
<gene>
    <name evidence="2" type="ORF">NDI56_10070</name>
</gene>
<dbReference type="EMBL" id="JAMQON010000002">
    <property type="protein sequence ID" value="MDS0259738.1"/>
    <property type="molecule type" value="Genomic_DNA"/>
</dbReference>
<organism evidence="2 3">
    <name type="scientific">Haloarcula saliterrae</name>
    <dbReference type="NCBI Taxonomy" id="2950534"/>
    <lineage>
        <taxon>Archaea</taxon>
        <taxon>Methanobacteriati</taxon>
        <taxon>Methanobacteriota</taxon>
        <taxon>Stenosarchaea group</taxon>
        <taxon>Halobacteria</taxon>
        <taxon>Halobacteriales</taxon>
        <taxon>Haloarculaceae</taxon>
        <taxon>Haloarcula</taxon>
    </lineage>
</organism>
<feature type="transmembrane region" description="Helical" evidence="1">
    <location>
        <begin position="43"/>
        <end position="63"/>
    </location>
</feature>
<name>A0ABU2FBU7_9EURY</name>
<dbReference type="RefSeq" id="WP_310919378.1">
    <property type="nucleotide sequence ID" value="NZ_JAMQON010000002.1"/>
</dbReference>
<sequence length="82" mass="8517">MLPQFFDDSETGARRSVLFAITVATGALCLASATSVVVSGASLVYAALLGALGVGVLVFGGYLQQGHFEALVADDQLLWRRG</sequence>
<keyword evidence="1" id="KW-1133">Transmembrane helix</keyword>
<keyword evidence="1" id="KW-0472">Membrane</keyword>
<evidence type="ECO:0000313" key="2">
    <source>
        <dbReference type="EMBL" id="MDS0259738.1"/>
    </source>
</evidence>
<evidence type="ECO:0000256" key="1">
    <source>
        <dbReference type="SAM" id="Phobius"/>
    </source>
</evidence>
<keyword evidence="3" id="KW-1185">Reference proteome</keyword>